<name>A0A0F7L5D9_9VIRU</name>
<proteinExistence type="predicted"/>
<evidence type="ECO:0000256" key="1">
    <source>
        <dbReference type="SAM" id="MobiDB-lite"/>
    </source>
</evidence>
<sequence length="100" mass="10895">MLPVTCGSPSGAPEPSSTKPKHAAMRVATTTASMLPSRCSSSRSDCARAGSPRVWLSRVRRARNRKFAASTVTRPVLASRFAARFWRSLSLTMWNFVGLP</sequence>
<evidence type="ECO:0000313" key="2">
    <source>
        <dbReference type="EMBL" id="AKH46732.1"/>
    </source>
</evidence>
<organism evidence="2">
    <name type="scientific">uncultured marine virus</name>
    <dbReference type="NCBI Taxonomy" id="186617"/>
    <lineage>
        <taxon>Viruses</taxon>
        <taxon>environmental samples</taxon>
    </lineage>
</organism>
<dbReference type="EMBL" id="KR029585">
    <property type="protein sequence ID" value="AKH46732.1"/>
    <property type="molecule type" value="Genomic_DNA"/>
</dbReference>
<feature type="region of interest" description="Disordered" evidence="1">
    <location>
        <begin position="1"/>
        <end position="26"/>
    </location>
</feature>
<protein>
    <submittedName>
        <fullName evidence="2">Uncharacterized protein</fullName>
    </submittedName>
</protein>
<accession>A0A0F7L5D9</accession>
<reference evidence="2" key="2">
    <citation type="submission" date="2015-03" db="EMBL/GenBank/DDBJ databases">
        <authorList>
            <person name="Chow C.-E.T."/>
            <person name="Winget D.M."/>
            <person name="White R.A.III."/>
            <person name="Hallam S.J."/>
            <person name="Suttle C.A."/>
        </authorList>
    </citation>
    <scope>NUCLEOTIDE SEQUENCE</scope>
    <source>
        <strain evidence="2">Anoxic2_1</strain>
    </source>
</reference>
<reference evidence="2" key="1">
    <citation type="journal article" date="2015" name="Front. Microbiol.">
        <title>Combining genomic sequencing methods to explore viral diversity and reveal potential virus-host interactions.</title>
        <authorList>
            <person name="Chow C.E."/>
            <person name="Winget D.M."/>
            <person name="White R.A.III."/>
            <person name="Hallam S.J."/>
            <person name="Suttle C.A."/>
        </authorList>
    </citation>
    <scope>NUCLEOTIDE SEQUENCE</scope>
    <source>
        <strain evidence="2">Anoxic2_1</strain>
    </source>
</reference>